<feature type="transmembrane region" description="Helical" evidence="2">
    <location>
        <begin position="65"/>
        <end position="90"/>
    </location>
</feature>
<keyword evidence="2" id="KW-0812">Transmembrane</keyword>
<protein>
    <submittedName>
        <fullName evidence="3">Uncharacterized protein</fullName>
    </submittedName>
</protein>
<organism evidence="3 4">
    <name type="scientific">Penaeus vannamei</name>
    <name type="common">Whiteleg shrimp</name>
    <name type="synonym">Litopenaeus vannamei</name>
    <dbReference type="NCBI Taxonomy" id="6689"/>
    <lineage>
        <taxon>Eukaryota</taxon>
        <taxon>Metazoa</taxon>
        <taxon>Ecdysozoa</taxon>
        <taxon>Arthropoda</taxon>
        <taxon>Crustacea</taxon>
        <taxon>Multicrustacea</taxon>
        <taxon>Malacostraca</taxon>
        <taxon>Eumalacostraca</taxon>
        <taxon>Eucarida</taxon>
        <taxon>Decapoda</taxon>
        <taxon>Dendrobranchiata</taxon>
        <taxon>Penaeoidea</taxon>
        <taxon>Penaeidae</taxon>
        <taxon>Penaeus</taxon>
    </lineage>
</organism>
<evidence type="ECO:0000256" key="2">
    <source>
        <dbReference type="SAM" id="Phobius"/>
    </source>
</evidence>
<sequence>MQLGDLQPPGGLLAASFTAPPPASLVLLPSFSRPLPLSRSSSFFLSGSLSFLVLLPSFSRPPSPFSIFFILSPPPFSFFFLLSLALPLLSRTSSVFLSPSPPFSFFFFLSPPPFLPSRFASSFLSFLLPPFPPLFPNSPYPFPHHFPLVIIPLPFPFPLFLSFFTILPCLTIILTSPLLFLLPYPFIIPVSSPHHCNFLSSFSSPHSFILRVSPLLFLPLIIAISPLLVLPLIPSSFESLLFLLIIAISPLLFLPLIPSSFESLRFCFFSSSLQFPLFFFSPLSRHPSSLPSSLTSPPPPLRLPPFAFSRLLDIKQDQVSRCLALCRAHSEDQICADIFLLLLPPSRLLHRLSLPPSLPPIPPRLDFHFPPFFPARALVASSLPHPFNPLSPPPLFPPTPPPPPPSTPLPTLPPSIRLLLSPSLPPNATLTPPPPSPTPLPLLLPPSPLLDPYPAPSPPGNFLTTPIPTHAPPNFSVLEVRRAMYPAGPSSTQCVSNADCVFETFTLPLLHSLLPLPFILPPITHTLLLASPLPLLPPLHSPTLAPAPSLTLPHQRDPQLTSSDKHFITLSCPTLGN</sequence>
<keyword evidence="2" id="KW-0472">Membrane</keyword>
<feature type="compositionally biased region" description="Pro residues" evidence="1">
    <location>
        <begin position="431"/>
        <end position="445"/>
    </location>
</feature>
<comment type="caution">
    <text evidence="3">The sequence shown here is derived from an EMBL/GenBank/DDBJ whole genome shotgun (WGS) entry which is preliminary data.</text>
</comment>
<name>A0A423TQ21_PENVA</name>
<feature type="transmembrane region" description="Helical" evidence="2">
    <location>
        <begin position="159"/>
        <end position="187"/>
    </location>
</feature>
<keyword evidence="2" id="KW-1133">Transmembrane helix</keyword>
<dbReference type="Proteomes" id="UP000283509">
    <property type="component" value="Unassembled WGS sequence"/>
</dbReference>
<feature type="compositionally biased region" description="Pro residues" evidence="1">
    <location>
        <begin position="391"/>
        <end position="413"/>
    </location>
</feature>
<gene>
    <name evidence="3" type="ORF">C7M84_002722</name>
</gene>
<feature type="transmembrane region" description="Helical" evidence="2">
    <location>
        <begin position="239"/>
        <end position="257"/>
    </location>
</feature>
<feature type="compositionally biased region" description="Low complexity" evidence="1">
    <location>
        <begin position="414"/>
        <end position="430"/>
    </location>
</feature>
<feature type="transmembrane region" description="Helical" evidence="2">
    <location>
        <begin position="208"/>
        <end position="233"/>
    </location>
</feature>
<reference evidence="3 4" key="1">
    <citation type="submission" date="2018-04" db="EMBL/GenBank/DDBJ databases">
        <authorList>
            <person name="Zhang X."/>
            <person name="Yuan J."/>
            <person name="Li F."/>
            <person name="Xiang J."/>
        </authorList>
    </citation>
    <scope>NUCLEOTIDE SEQUENCE [LARGE SCALE GENOMIC DNA]</scope>
    <source>
        <tissue evidence="3">Muscle</tissue>
    </source>
</reference>
<dbReference type="OrthoDB" id="9991628at2759"/>
<keyword evidence="4" id="KW-1185">Reference proteome</keyword>
<evidence type="ECO:0000256" key="1">
    <source>
        <dbReference type="SAM" id="MobiDB-lite"/>
    </source>
</evidence>
<accession>A0A423TQ21</accession>
<proteinExistence type="predicted"/>
<feature type="transmembrane region" description="Helical" evidence="2">
    <location>
        <begin position="102"/>
        <end position="128"/>
    </location>
</feature>
<dbReference type="EMBL" id="QCYY01001363">
    <property type="protein sequence ID" value="ROT78566.1"/>
    <property type="molecule type" value="Genomic_DNA"/>
</dbReference>
<dbReference type="AlphaFoldDB" id="A0A423TQ21"/>
<evidence type="ECO:0000313" key="3">
    <source>
        <dbReference type="EMBL" id="ROT78566.1"/>
    </source>
</evidence>
<reference evidence="3 4" key="2">
    <citation type="submission" date="2019-01" db="EMBL/GenBank/DDBJ databases">
        <title>The decoding of complex shrimp genome reveals the adaptation for benthos swimmer, frequently molting mechanism and breeding impact on genome.</title>
        <authorList>
            <person name="Sun Y."/>
            <person name="Gao Y."/>
            <person name="Yu Y."/>
        </authorList>
    </citation>
    <scope>NUCLEOTIDE SEQUENCE [LARGE SCALE GENOMIC DNA]</scope>
    <source>
        <tissue evidence="3">Muscle</tissue>
    </source>
</reference>
<feature type="region of interest" description="Disordered" evidence="1">
    <location>
        <begin position="391"/>
        <end position="445"/>
    </location>
</feature>
<evidence type="ECO:0000313" key="4">
    <source>
        <dbReference type="Proteomes" id="UP000283509"/>
    </source>
</evidence>